<proteinExistence type="predicted"/>
<dbReference type="Proteomes" id="UP000619788">
    <property type="component" value="Unassembled WGS sequence"/>
</dbReference>
<protein>
    <recommendedName>
        <fullName evidence="1">LysR substrate-binding domain-containing protein</fullName>
    </recommendedName>
</protein>
<comment type="caution">
    <text evidence="2">The sequence shown here is derived from an EMBL/GenBank/DDBJ whole genome shotgun (WGS) entry which is preliminary data.</text>
</comment>
<dbReference type="EMBL" id="BOOJ01000093">
    <property type="protein sequence ID" value="GIH97668.1"/>
    <property type="molecule type" value="Genomic_DNA"/>
</dbReference>
<dbReference type="Gene3D" id="3.40.190.10">
    <property type="entry name" value="Periplasmic binding protein-like II"/>
    <property type="match status" value="1"/>
</dbReference>
<name>A0A8J3WPV4_9ACTN</name>
<keyword evidence="3" id="KW-1185">Reference proteome</keyword>
<dbReference type="Pfam" id="PF03466">
    <property type="entry name" value="LysR_substrate"/>
    <property type="match status" value="1"/>
</dbReference>
<evidence type="ECO:0000313" key="3">
    <source>
        <dbReference type="Proteomes" id="UP000619788"/>
    </source>
</evidence>
<sequence>MAFRPPNALGRLKRRCRVCSGPDAANEATQDIIAKFGRIRPGWRVNTRQATWSEPSAGLADGKVDAALLRLPFPGQETFRVEVLLTEPR</sequence>
<feature type="domain" description="LysR substrate-binding" evidence="1">
    <location>
        <begin position="11"/>
        <end position="88"/>
    </location>
</feature>
<gene>
    <name evidence="2" type="ORF">Psi01_82980</name>
</gene>
<evidence type="ECO:0000313" key="2">
    <source>
        <dbReference type="EMBL" id="GIH97668.1"/>
    </source>
</evidence>
<evidence type="ECO:0000259" key="1">
    <source>
        <dbReference type="Pfam" id="PF03466"/>
    </source>
</evidence>
<reference evidence="2 3" key="1">
    <citation type="submission" date="2021-01" db="EMBL/GenBank/DDBJ databases">
        <title>Whole genome shotgun sequence of Planobispora siamensis NBRC 107568.</title>
        <authorList>
            <person name="Komaki H."/>
            <person name="Tamura T."/>
        </authorList>
    </citation>
    <scope>NUCLEOTIDE SEQUENCE [LARGE SCALE GENOMIC DNA]</scope>
    <source>
        <strain evidence="2 3">NBRC 107568</strain>
    </source>
</reference>
<dbReference type="AlphaFoldDB" id="A0A8J3WPV4"/>
<accession>A0A8J3WPV4</accession>
<organism evidence="2 3">
    <name type="scientific">Planobispora siamensis</name>
    <dbReference type="NCBI Taxonomy" id="936338"/>
    <lineage>
        <taxon>Bacteria</taxon>
        <taxon>Bacillati</taxon>
        <taxon>Actinomycetota</taxon>
        <taxon>Actinomycetes</taxon>
        <taxon>Streptosporangiales</taxon>
        <taxon>Streptosporangiaceae</taxon>
        <taxon>Planobispora</taxon>
    </lineage>
</organism>
<dbReference type="InterPro" id="IPR005119">
    <property type="entry name" value="LysR_subst-bd"/>
</dbReference>
<dbReference type="SUPFAM" id="SSF53850">
    <property type="entry name" value="Periplasmic binding protein-like II"/>
    <property type="match status" value="1"/>
</dbReference>